<keyword evidence="2" id="KW-1185">Reference proteome</keyword>
<dbReference type="Proteomes" id="UP001054945">
    <property type="component" value="Unassembled WGS sequence"/>
</dbReference>
<dbReference type="AlphaFoldDB" id="A0AAV4VD01"/>
<gene>
    <name evidence="1" type="ORF">CEXT_791981</name>
</gene>
<protein>
    <submittedName>
        <fullName evidence="1">Uncharacterized protein</fullName>
    </submittedName>
</protein>
<name>A0AAV4VD01_CAEEX</name>
<evidence type="ECO:0000313" key="2">
    <source>
        <dbReference type="Proteomes" id="UP001054945"/>
    </source>
</evidence>
<proteinExistence type="predicted"/>
<dbReference type="EMBL" id="BPLR01014334">
    <property type="protein sequence ID" value="GIY68147.1"/>
    <property type="molecule type" value="Genomic_DNA"/>
</dbReference>
<accession>A0AAV4VD01</accession>
<organism evidence="1 2">
    <name type="scientific">Caerostris extrusa</name>
    <name type="common">Bark spider</name>
    <name type="synonym">Caerostris bankana</name>
    <dbReference type="NCBI Taxonomy" id="172846"/>
    <lineage>
        <taxon>Eukaryota</taxon>
        <taxon>Metazoa</taxon>
        <taxon>Ecdysozoa</taxon>
        <taxon>Arthropoda</taxon>
        <taxon>Chelicerata</taxon>
        <taxon>Arachnida</taxon>
        <taxon>Araneae</taxon>
        <taxon>Araneomorphae</taxon>
        <taxon>Entelegynae</taxon>
        <taxon>Araneoidea</taxon>
        <taxon>Araneidae</taxon>
        <taxon>Caerostris</taxon>
    </lineage>
</organism>
<comment type="caution">
    <text evidence="1">The sequence shown here is derived from an EMBL/GenBank/DDBJ whole genome shotgun (WGS) entry which is preliminary data.</text>
</comment>
<sequence>MGEASLREYISGGGNGGHFFPFLLYEEESPSIEKEQNYHRFLSLSPLLTNFARIRGKDSMVPTLPQLNEMSPIILRGILLQAQSQLKNEEFIACPDLYLDLQNGED</sequence>
<evidence type="ECO:0000313" key="1">
    <source>
        <dbReference type="EMBL" id="GIY68147.1"/>
    </source>
</evidence>
<reference evidence="1 2" key="1">
    <citation type="submission" date="2021-06" db="EMBL/GenBank/DDBJ databases">
        <title>Caerostris extrusa draft genome.</title>
        <authorList>
            <person name="Kono N."/>
            <person name="Arakawa K."/>
        </authorList>
    </citation>
    <scope>NUCLEOTIDE SEQUENCE [LARGE SCALE GENOMIC DNA]</scope>
</reference>